<proteinExistence type="inferred from homology"/>
<dbReference type="HAMAP" id="MF_00984">
    <property type="entry name" value="SSB"/>
    <property type="match status" value="1"/>
</dbReference>
<sequence length="171" mass="17714">MSQQITIVGNLVTDPERRRTNAGGTVAGFRVACNDRIKDANGNWVDGPPSFYAVSAFRGLAEHVLTSLHKGQRVLVLGSLHLRTWDTGTKTGVSVEIDADAVGPDLLWGTATFSRDVQGRAGGADERADPAAVATVDAGSAPSPEAVGASDSGLGVTTGWAAEPLEESVPF</sequence>
<dbReference type="GO" id="GO:0009295">
    <property type="term" value="C:nucleoid"/>
    <property type="evidence" value="ECO:0007669"/>
    <property type="project" value="TreeGrafter"/>
</dbReference>
<comment type="subunit">
    <text evidence="2">Homotetramer.</text>
</comment>
<evidence type="ECO:0000256" key="3">
    <source>
        <dbReference type="RuleBase" id="RU000524"/>
    </source>
</evidence>
<accession>A0A498C414</accession>
<feature type="region of interest" description="Disordered" evidence="4">
    <location>
        <begin position="119"/>
        <end position="171"/>
    </location>
</feature>
<protein>
    <recommendedName>
        <fullName evidence="2 3">Single-stranded DNA-binding protein</fullName>
        <shortName evidence="2">SSB</shortName>
    </recommendedName>
</protein>
<comment type="caution">
    <text evidence="2">Lacks conserved residue(s) required for the propagation of feature annotation.</text>
</comment>
<evidence type="ECO:0000256" key="2">
    <source>
        <dbReference type="HAMAP-Rule" id="MF_00984"/>
    </source>
</evidence>
<dbReference type="PROSITE" id="PS50935">
    <property type="entry name" value="SSB"/>
    <property type="match status" value="1"/>
</dbReference>
<dbReference type="RefSeq" id="WP_158597309.1">
    <property type="nucleotide sequence ID" value="NZ_RCDB01000002.1"/>
</dbReference>
<gene>
    <name evidence="5" type="ORF">C7474_1425</name>
</gene>
<organism evidence="5 6">
    <name type="scientific">Microbacterium telephonicum</name>
    <dbReference type="NCBI Taxonomy" id="1714841"/>
    <lineage>
        <taxon>Bacteria</taxon>
        <taxon>Bacillati</taxon>
        <taxon>Actinomycetota</taxon>
        <taxon>Actinomycetes</taxon>
        <taxon>Micrococcales</taxon>
        <taxon>Microbacteriaceae</taxon>
        <taxon>Microbacterium</taxon>
    </lineage>
</organism>
<dbReference type="PANTHER" id="PTHR10302">
    <property type="entry name" value="SINGLE-STRANDED DNA-BINDING PROTEIN"/>
    <property type="match status" value="1"/>
</dbReference>
<name>A0A498C414_9MICO</name>
<comment type="caution">
    <text evidence="5">The sequence shown here is derived from an EMBL/GenBank/DDBJ whole genome shotgun (WGS) entry which is preliminary data.</text>
</comment>
<dbReference type="SUPFAM" id="SSF50249">
    <property type="entry name" value="Nucleic acid-binding proteins"/>
    <property type="match status" value="1"/>
</dbReference>
<dbReference type="GO" id="GO:0003697">
    <property type="term" value="F:single-stranded DNA binding"/>
    <property type="evidence" value="ECO:0007669"/>
    <property type="project" value="UniProtKB-UniRule"/>
</dbReference>
<dbReference type="PANTHER" id="PTHR10302:SF27">
    <property type="entry name" value="SINGLE-STRANDED DNA-BINDING PROTEIN"/>
    <property type="match status" value="1"/>
</dbReference>
<dbReference type="EMBL" id="RCDB01000002">
    <property type="protein sequence ID" value="RLK49286.1"/>
    <property type="molecule type" value="Genomic_DNA"/>
</dbReference>
<evidence type="ECO:0000313" key="5">
    <source>
        <dbReference type="EMBL" id="RLK49286.1"/>
    </source>
</evidence>
<dbReference type="GO" id="GO:0006260">
    <property type="term" value="P:DNA replication"/>
    <property type="evidence" value="ECO:0007669"/>
    <property type="project" value="InterPro"/>
</dbReference>
<dbReference type="Pfam" id="PF00436">
    <property type="entry name" value="SSB"/>
    <property type="match status" value="1"/>
</dbReference>
<dbReference type="CDD" id="cd04496">
    <property type="entry name" value="SSB_OBF"/>
    <property type="match status" value="1"/>
</dbReference>
<reference evidence="5 6" key="1">
    <citation type="journal article" date="2015" name="Stand. Genomic Sci.">
        <title>Genomic Encyclopedia of Bacterial and Archaeal Type Strains, Phase III: the genomes of soil and plant-associated and newly described type strains.</title>
        <authorList>
            <person name="Whitman W.B."/>
            <person name="Woyke T."/>
            <person name="Klenk H.P."/>
            <person name="Zhou Y."/>
            <person name="Lilburn T.G."/>
            <person name="Beck B.J."/>
            <person name="De Vos P."/>
            <person name="Vandamme P."/>
            <person name="Eisen J.A."/>
            <person name="Garrity G."/>
            <person name="Hugenholtz P."/>
            <person name="Kyrpides N.C."/>
        </authorList>
    </citation>
    <scope>NUCLEOTIDE SEQUENCE [LARGE SCALE GENOMIC DNA]</scope>
    <source>
        <strain evidence="5 6">S2T63</strain>
    </source>
</reference>
<dbReference type="Gene3D" id="2.40.50.140">
    <property type="entry name" value="Nucleic acid-binding proteins"/>
    <property type="match status" value="1"/>
</dbReference>
<dbReference type="InterPro" id="IPR012340">
    <property type="entry name" value="NA-bd_OB-fold"/>
</dbReference>
<dbReference type="InterPro" id="IPR000424">
    <property type="entry name" value="Primosome_PriB/ssb"/>
</dbReference>
<dbReference type="InterPro" id="IPR011344">
    <property type="entry name" value="ssDNA-bd"/>
</dbReference>
<evidence type="ECO:0000256" key="1">
    <source>
        <dbReference type="ARBA" id="ARBA00023125"/>
    </source>
</evidence>
<dbReference type="Proteomes" id="UP000273158">
    <property type="component" value="Unassembled WGS sequence"/>
</dbReference>
<dbReference type="OrthoDB" id="4427276at2"/>
<evidence type="ECO:0000256" key="4">
    <source>
        <dbReference type="SAM" id="MobiDB-lite"/>
    </source>
</evidence>
<dbReference type="AlphaFoldDB" id="A0A498C414"/>
<keyword evidence="6" id="KW-1185">Reference proteome</keyword>
<evidence type="ECO:0000313" key="6">
    <source>
        <dbReference type="Proteomes" id="UP000273158"/>
    </source>
</evidence>
<keyword evidence="1 2" id="KW-0238">DNA-binding</keyword>
<dbReference type="NCBIfam" id="TIGR00621">
    <property type="entry name" value="ssb"/>
    <property type="match status" value="1"/>
</dbReference>